<dbReference type="Proteomes" id="UP000059680">
    <property type="component" value="Chromosome 3"/>
</dbReference>
<reference evidence="2" key="1">
    <citation type="journal article" date="2005" name="Nature">
        <title>The map-based sequence of the rice genome.</title>
        <authorList>
            <consortium name="International rice genome sequencing project (IRGSP)"/>
            <person name="Matsumoto T."/>
            <person name="Wu J."/>
            <person name="Kanamori H."/>
            <person name="Katayose Y."/>
            <person name="Fujisawa M."/>
            <person name="Namiki N."/>
            <person name="Mizuno H."/>
            <person name="Yamamoto K."/>
            <person name="Antonio B.A."/>
            <person name="Baba T."/>
            <person name="Sakata K."/>
            <person name="Nagamura Y."/>
            <person name="Aoki H."/>
            <person name="Arikawa K."/>
            <person name="Arita K."/>
            <person name="Bito T."/>
            <person name="Chiden Y."/>
            <person name="Fujitsuka N."/>
            <person name="Fukunaka R."/>
            <person name="Hamada M."/>
            <person name="Harada C."/>
            <person name="Hayashi A."/>
            <person name="Hijishita S."/>
            <person name="Honda M."/>
            <person name="Hosokawa S."/>
            <person name="Ichikawa Y."/>
            <person name="Idonuma A."/>
            <person name="Iijima M."/>
            <person name="Ikeda M."/>
            <person name="Ikeno M."/>
            <person name="Ito K."/>
            <person name="Ito S."/>
            <person name="Ito T."/>
            <person name="Ito Y."/>
            <person name="Ito Y."/>
            <person name="Iwabuchi A."/>
            <person name="Kamiya K."/>
            <person name="Karasawa W."/>
            <person name="Kurita K."/>
            <person name="Katagiri S."/>
            <person name="Kikuta A."/>
            <person name="Kobayashi H."/>
            <person name="Kobayashi N."/>
            <person name="Machita K."/>
            <person name="Maehara T."/>
            <person name="Masukawa M."/>
            <person name="Mizubayashi T."/>
            <person name="Mukai Y."/>
            <person name="Nagasaki H."/>
            <person name="Nagata Y."/>
            <person name="Naito S."/>
            <person name="Nakashima M."/>
            <person name="Nakama Y."/>
            <person name="Nakamichi Y."/>
            <person name="Nakamura M."/>
            <person name="Meguro A."/>
            <person name="Negishi M."/>
            <person name="Ohta I."/>
            <person name="Ohta T."/>
            <person name="Okamoto M."/>
            <person name="Ono N."/>
            <person name="Saji S."/>
            <person name="Sakaguchi M."/>
            <person name="Sakai K."/>
            <person name="Shibata M."/>
            <person name="Shimokawa T."/>
            <person name="Song J."/>
            <person name="Takazaki Y."/>
            <person name="Terasawa K."/>
            <person name="Tsugane M."/>
            <person name="Tsuji K."/>
            <person name="Ueda S."/>
            <person name="Waki K."/>
            <person name="Yamagata H."/>
            <person name="Yamamoto M."/>
            <person name="Yamamoto S."/>
            <person name="Yamane H."/>
            <person name="Yoshiki S."/>
            <person name="Yoshihara R."/>
            <person name="Yukawa K."/>
            <person name="Zhong H."/>
            <person name="Yano M."/>
            <person name="Yuan Q."/>
            <person name="Ouyang S."/>
            <person name="Liu J."/>
            <person name="Jones K.M."/>
            <person name="Gansberger K."/>
            <person name="Moffat K."/>
            <person name="Hill J."/>
            <person name="Bera J."/>
            <person name="Fadrosh D."/>
            <person name="Jin S."/>
            <person name="Johri S."/>
            <person name="Kim M."/>
            <person name="Overton L."/>
            <person name="Reardon M."/>
            <person name="Tsitrin T."/>
            <person name="Vuong H."/>
            <person name="Weaver B."/>
            <person name="Ciecko A."/>
            <person name="Tallon L."/>
            <person name="Jackson J."/>
            <person name="Pai G."/>
            <person name="Aken S.V."/>
            <person name="Utterback T."/>
            <person name="Reidmuller S."/>
            <person name="Feldblyum T."/>
            <person name="Hsiao J."/>
            <person name="Zismann V."/>
            <person name="Iobst S."/>
            <person name="de Vazeille A.R."/>
            <person name="Buell C.R."/>
            <person name="Ying K."/>
            <person name="Li Y."/>
            <person name="Lu T."/>
            <person name="Huang Y."/>
            <person name="Zhao Q."/>
            <person name="Feng Q."/>
            <person name="Zhang L."/>
            <person name="Zhu J."/>
            <person name="Weng Q."/>
            <person name="Mu J."/>
            <person name="Lu Y."/>
            <person name="Fan D."/>
            <person name="Liu Y."/>
            <person name="Guan J."/>
            <person name="Zhang Y."/>
            <person name="Yu S."/>
            <person name="Liu X."/>
            <person name="Zhang Y."/>
            <person name="Hong G."/>
            <person name="Han B."/>
            <person name="Choisne N."/>
            <person name="Demange N."/>
            <person name="Orjeda G."/>
            <person name="Samain S."/>
            <person name="Cattolico L."/>
            <person name="Pelletier E."/>
            <person name="Couloux A."/>
            <person name="Segurens B."/>
            <person name="Wincker P."/>
            <person name="D'Hont A."/>
            <person name="Scarpelli C."/>
            <person name="Weissenbach J."/>
            <person name="Salanoubat M."/>
            <person name="Quetier F."/>
            <person name="Yu Y."/>
            <person name="Kim H.R."/>
            <person name="Rambo T."/>
            <person name="Currie J."/>
            <person name="Collura K."/>
            <person name="Luo M."/>
            <person name="Yang T."/>
            <person name="Ammiraju J.S.S."/>
            <person name="Engler F."/>
            <person name="Soderlund C."/>
            <person name="Wing R.A."/>
            <person name="Palmer L.E."/>
            <person name="de la Bastide M."/>
            <person name="Spiegel L."/>
            <person name="Nascimento L."/>
            <person name="Zutavern T."/>
            <person name="O'Shaughnessy A."/>
            <person name="Dike S."/>
            <person name="Dedhia N."/>
            <person name="Preston R."/>
            <person name="Balija V."/>
            <person name="McCombie W.R."/>
            <person name="Chow T."/>
            <person name="Chen H."/>
            <person name="Chung M."/>
            <person name="Chen C."/>
            <person name="Shaw J."/>
            <person name="Wu H."/>
            <person name="Hsiao K."/>
            <person name="Chao Y."/>
            <person name="Chu M."/>
            <person name="Cheng C."/>
            <person name="Hour A."/>
            <person name="Lee P."/>
            <person name="Lin S."/>
            <person name="Lin Y."/>
            <person name="Liou J."/>
            <person name="Liu S."/>
            <person name="Hsing Y."/>
            <person name="Raghuvanshi S."/>
            <person name="Mohanty A."/>
            <person name="Bharti A.K."/>
            <person name="Gaur A."/>
            <person name="Gupta V."/>
            <person name="Kumar D."/>
            <person name="Ravi V."/>
            <person name="Vij S."/>
            <person name="Kapur A."/>
            <person name="Khurana P."/>
            <person name="Khurana P."/>
            <person name="Khurana J.P."/>
            <person name="Tyagi A.K."/>
            <person name="Gaikwad K."/>
            <person name="Singh A."/>
            <person name="Dalal V."/>
            <person name="Srivastava S."/>
            <person name="Dixit A."/>
            <person name="Pal A.K."/>
            <person name="Ghazi I.A."/>
            <person name="Yadav M."/>
            <person name="Pandit A."/>
            <person name="Bhargava A."/>
            <person name="Sureshbabu K."/>
            <person name="Batra K."/>
            <person name="Sharma T.R."/>
            <person name="Mohapatra T."/>
            <person name="Singh N.K."/>
            <person name="Messing J."/>
            <person name="Nelson A.B."/>
            <person name="Fuks G."/>
            <person name="Kavchok S."/>
            <person name="Keizer G."/>
            <person name="Linton E."/>
            <person name="Llaca V."/>
            <person name="Song R."/>
            <person name="Tanyolac B."/>
            <person name="Young S."/>
            <person name="Ho-Il K."/>
            <person name="Hahn J.H."/>
            <person name="Sangsakoo G."/>
            <person name="Vanavichit A."/>
            <person name="de Mattos Luiz.A.T."/>
            <person name="Zimmer P.D."/>
            <person name="Malone G."/>
            <person name="Dellagostin O."/>
            <person name="de Oliveira A.C."/>
            <person name="Bevan M."/>
            <person name="Bancroft I."/>
            <person name="Minx P."/>
            <person name="Cordum H."/>
            <person name="Wilson R."/>
            <person name="Cheng Z."/>
            <person name="Jin W."/>
            <person name="Jiang J."/>
            <person name="Leong S.A."/>
            <person name="Iwama H."/>
            <person name="Gojobori T."/>
            <person name="Itoh T."/>
            <person name="Niimura Y."/>
            <person name="Fujii Y."/>
            <person name="Habara T."/>
            <person name="Sakai H."/>
            <person name="Sato Y."/>
            <person name="Wilson G."/>
            <person name="Kumar K."/>
            <person name="McCouch S."/>
            <person name="Juretic N."/>
            <person name="Hoen D."/>
            <person name="Wright S."/>
            <person name="Bruskiewich R."/>
            <person name="Bureau T."/>
            <person name="Miyao A."/>
            <person name="Hirochika H."/>
            <person name="Nishikawa T."/>
            <person name="Kadowaki K."/>
            <person name="Sugiura M."/>
            <person name="Burr B."/>
            <person name="Sasaki T."/>
        </authorList>
    </citation>
    <scope>NUCLEOTIDE SEQUENCE [LARGE SCALE GENOMIC DNA]</scope>
    <source>
        <strain evidence="2">cv. Nipponbare</strain>
    </source>
</reference>
<keyword evidence="2" id="KW-1185">Reference proteome</keyword>
<dbReference type="PaxDb" id="39947-A0A0P0VWD7"/>
<reference evidence="1 2" key="3">
    <citation type="journal article" date="2013" name="Rice">
        <title>Improvement of the Oryza sativa Nipponbare reference genome using next generation sequence and optical map data.</title>
        <authorList>
            <person name="Kawahara Y."/>
            <person name="de la Bastide M."/>
            <person name="Hamilton J.P."/>
            <person name="Kanamori H."/>
            <person name="McCombie W.R."/>
            <person name="Ouyang S."/>
            <person name="Schwartz D.C."/>
            <person name="Tanaka T."/>
            <person name="Wu J."/>
            <person name="Zhou S."/>
            <person name="Childs K.L."/>
            <person name="Davidson R.M."/>
            <person name="Lin H."/>
            <person name="Quesada-Ocampo L."/>
            <person name="Vaillancourt B."/>
            <person name="Sakai H."/>
            <person name="Lee S.S."/>
            <person name="Kim J."/>
            <person name="Numa H."/>
            <person name="Itoh T."/>
            <person name="Buell C.R."/>
            <person name="Matsumoto T."/>
        </authorList>
    </citation>
    <scope>NUCLEOTIDE SEQUENCE [LARGE SCALE GENOMIC DNA]</scope>
    <source>
        <strain evidence="2">cv. Nipponbare</strain>
    </source>
</reference>
<evidence type="ECO:0000313" key="2">
    <source>
        <dbReference type="Proteomes" id="UP000059680"/>
    </source>
</evidence>
<sequence>MNRMNRPLCELRKNVTLYYDRFQLLFSDVDFVSGYGNKPEWPLNKHQRGGCLRRRQVPGARRGAAERYRARWCTLWCSAPAT</sequence>
<evidence type="ECO:0000313" key="1">
    <source>
        <dbReference type="EMBL" id="BAS83714.1"/>
    </source>
</evidence>
<accession>A0A0P0VWD7</accession>
<dbReference type="EMBL" id="AP014959">
    <property type="protein sequence ID" value="BAS83714.1"/>
    <property type="molecule type" value="Genomic_DNA"/>
</dbReference>
<proteinExistence type="predicted"/>
<reference evidence="1 2" key="2">
    <citation type="journal article" date="2013" name="Plant Cell Physiol.">
        <title>Rice Annotation Project Database (RAP-DB): an integrative and interactive database for rice genomics.</title>
        <authorList>
            <person name="Sakai H."/>
            <person name="Lee S.S."/>
            <person name="Tanaka T."/>
            <person name="Numa H."/>
            <person name="Kim J."/>
            <person name="Kawahara Y."/>
            <person name="Wakimoto H."/>
            <person name="Yang C.C."/>
            <person name="Iwamoto M."/>
            <person name="Abe T."/>
            <person name="Yamada Y."/>
            <person name="Muto A."/>
            <person name="Inokuchi H."/>
            <person name="Ikemura T."/>
            <person name="Matsumoto T."/>
            <person name="Sasaki T."/>
            <person name="Itoh T."/>
        </authorList>
    </citation>
    <scope>NUCLEOTIDE SEQUENCE [LARGE SCALE GENOMIC DNA]</scope>
    <source>
        <strain evidence="2">cv. Nipponbare</strain>
    </source>
</reference>
<gene>
    <name evidence="1" type="ordered locus">Os03g0295666</name>
    <name evidence="1" type="ORF">OSNPB_030295666</name>
</gene>
<dbReference type="InParanoid" id="A0A0P0VWD7"/>
<organism evidence="1 2">
    <name type="scientific">Oryza sativa subsp. japonica</name>
    <name type="common">Rice</name>
    <dbReference type="NCBI Taxonomy" id="39947"/>
    <lineage>
        <taxon>Eukaryota</taxon>
        <taxon>Viridiplantae</taxon>
        <taxon>Streptophyta</taxon>
        <taxon>Embryophyta</taxon>
        <taxon>Tracheophyta</taxon>
        <taxon>Spermatophyta</taxon>
        <taxon>Magnoliopsida</taxon>
        <taxon>Liliopsida</taxon>
        <taxon>Poales</taxon>
        <taxon>Poaceae</taxon>
        <taxon>BOP clade</taxon>
        <taxon>Oryzoideae</taxon>
        <taxon>Oryzeae</taxon>
        <taxon>Oryzinae</taxon>
        <taxon>Oryza</taxon>
        <taxon>Oryza sativa</taxon>
    </lineage>
</organism>
<dbReference type="AlphaFoldDB" id="A0A0P0VWD7"/>
<dbReference type="STRING" id="39947.A0A0P0VWD7"/>
<protein>
    <submittedName>
        <fullName evidence="1">Os03g0295666 protein</fullName>
    </submittedName>
</protein>
<name>A0A0P0VWD7_ORYSJ</name>